<dbReference type="InterPro" id="IPR039420">
    <property type="entry name" value="WalR-like"/>
</dbReference>
<dbReference type="PROSITE" id="PS50110">
    <property type="entry name" value="RESPONSE_REGULATORY"/>
    <property type="match status" value="1"/>
</dbReference>
<evidence type="ECO:0000259" key="7">
    <source>
        <dbReference type="PROSITE" id="PS50110"/>
    </source>
</evidence>
<evidence type="ECO:0000256" key="1">
    <source>
        <dbReference type="ARBA" id="ARBA00022553"/>
    </source>
</evidence>
<dbReference type="GO" id="GO:0032993">
    <property type="term" value="C:protein-DNA complex"/>
    <property type="evidence" value="ECO:0007669"/>
    <property type="project" value="TreeGrafter"/>
</dbReference>
<accession>A0A972G185</accession>
<dbReference type="Pfam" id="PF00072">
    <property type="entry name" value="Response_reg"/>
    <property type="match status" value="1"/>
</dbReference>
<dbReference type="PANTHER" id="PTHR48111:SF1">
    <property type="entry name" value="TWO-COMPONENT RESPONSE REGULATOR ORR33"/>
    <property type="match status" value="1"/>
</dbReference>
<dbReference type="Pfam" id="PF04397">
    <property type="entry name" value="LytTR"/>
    <property type="match status" value="1"/>
</dbReference>
<dbReference type="SUPFAM" id="SSF52172">
    <property type="entry name" value="CheY-like"/>
    <property type="match status" value="1"/>
</dbReference>
<evidence type="ECO:0000256" key="4">
    <source>
        <dbReference type="ARBA" id="ARBA00023125"/>
    </source>
</evidence>
<evidence type="ECO:0000256" key="6">
    <source>
        <dbReference type="PROSITE-ProRule" id="PRU00169"/>
    </source>
</evidence>
<reference evidence="8" key="1">
    <citation type="submission" date="2020-02" db="EMBL/GenBank/DDBJ databases">
        <title>Flavobacterium sp. genome.</title>
        <authorList>
            <person name="Jung H.S."/>
            <person name="Baek J.H."/>
            <person name="Jeon C.O."/>
        </authorList>
    </citation>
    <scope>NUCLEOTIDE SEQUENCE</scope>
    <source>
        <strain evidence="8">SE-s28</strain>
    </source>
</reference>
<feature type="modified residue" description="4-aspartylphosphate" evidence="6">
    <location>
        <position position="36"/>
    </location>
</feature>
<keyword evidence="3" id="KW-0805">Transcription regulation</keyword>
<dbReference type="SMART" id="SM00850">
    <property type="entry name" value="LytTR"/>
    <property type="match status" value="1"/>
</dbReference>
<gene>
    <name evidence="8" type="ORF">G6047_11105</name>
</gene>
<dbReference type="EMBL" id="JAAMPU010000106">
    <property type="protein sequence ID" value="NMH28581.1"/>
    <property type="molecule type" value="Genomic_DNA"/>
</dbReference>
<evidence type="ECO:0000313" key="9">
    <source>
        <dbReference type="Proteomes" id="UP000712080"/>
    </source>
</evidence>
<evidence type="ECO:0000313" key="8">
    <source>
        <dbReference type="EMBL" id="NMH28581.1"/>
    </source>
</evidence>
<dbReference type="SMART" id="SM00448">
    <property type="entry name" value="REC"/>
    <property type="match status" value="1"/>
</dbReference>
<dbReference type="Proteomes" id="UP000712080">
    <property type="component" value="Unassembled WGS sequence"/>
</dbReference>
<organism evidence="8 9">
    <name type="scientific">Flavobacterium silvaticum</name>
    <dbReference type="NCBI Taxonomy" id="1852020"/>
    <lineage>
        <taxon>Bacteria</taxon>
        <taxon>Pseudomonadati</taxon>
        <taxon>Bacteroidota</taxon>
        <taxon>Flavobacteriia</taxon>
        <taxon>Flavobacteriales</taxon>
        <taxon>Flavobacteriaceae</taxon>
        <taxon>Flavobacterium</taxon>
    </lineage>
</organism>
<evidence type="ECO:0000256" key="2">
    <source>
        <dbReference type="ARBA" id="ARBA00023012"/>
    </source>
</evidence>
<dbReference type="Gene3D" id="2.40.50.1020">
    <property type="entry name" value="LytTr DNA-binding domain"/>
    <property type="match status" value="1"/>
</dbReference>
<sequence>MLCGQIPALEIVQAFNDPLLFLEKRDELDFDLCITDIEMPGIDGLSLARALKGKLVIFVTAYKEHAADAFEIDAIDYLTKPIKLDRLEKAVQKCLTVFEKQTAAPQFLRVNTDKGKSFLYFSNVSMISTAEQDSRDKKVMLSDGKQMLLKNMTFDFLLDSLPADQFCRVNKKDIVALSAVNHYTHSEVILKTATPDISVSLTETYRKEFLQKVASAGLIT</sequence>
<keyword evidence="5" id="KW-0804">Transcription</keyword>
<dbReference type="PANTHER" id="PTHR48111">
    <property type="entry name" value="REGULATOR OF RPOS"/>
    <property type="match status" value="1"/>
</dbReference>
<dbReference type="Gene3D" id="3.40.50.2300">
    <property type="match status" value="1"/>
</dbReference>
<dbReference type="GO" id="GO:0006355">
    <property type="term" value="P:regulation of DNA-templated transcription"/>
    <property type="evidence" value="ECO:0007669"/>
    <property type="project" value="TreeGrafter"/>
</dbReference>
<protein>
    <submittedName>
        <fullName evidence="8">Response regulator transcription factor</fullName>
    </submittedName>
</protein>
<evidence type="ECO:0000256" key="5">
    <source>
        <dbReference type="ARBA" id="ARBA00023163"/>
    </source>
</evidence>
<comment type="caution">
    <text evidence="8">The sequence shown here is derived from an EMBL/GenBank/DDBJ whole genome shotgun (WGS) entry which is preliminary data.</text>
</comment>
<dbReference type="InterPro" id="IPR007492">
    <property type="entry name" value="LytTR_DNA-bd_dom"/>
</dbReference>
<feature type="domain" description="Response regulatory" evidence="7">
    <location>
        <begin position="1"/>
        <end position="95"/>
    </location>
</feature>
<dbReference type="InterPro" id="IPR001789">
    <property type="entry name" value="Sig_transdc_resp-reg_receiver"/>
</dbReference>
<dbReference type="InterPro" id="IPR011006">
    <property type="entry name" value="CheY-like_superfamily"/>
</dbReference>
<dbReference type="AlphaFoldDB" id="A0A972G185"/>
<keyword evidence="1 6" id="KW-0597">Phosphoprotein</keyword>
<dbReference type="GO" id="GO:0000156">
    <property type="term" value="F:phosphorelay response regulator activity"/>
    <property type="evidence" value="ECO:0007669"/>
    <property type="project" value="TreeGrafter"/>
</dbReference>
<dbReference type="GO" id="GO:0005829">
    <property type="term" value="C:cytosol"/>
    <property type="evidence" value="ECO:0007669"/>
    <property type="project" value="TreeGrafter"/>
</dbReference>
<name>A0A972G185_9FLAO</name>
<proteinExistence type="predicted"/>
<keyword evidence="9" id="KW-1185">Reference proteome</keyword>
<dbReference type="GO" id="GO:0000976">
    <property type="term" value="F:transcription cis-regulatory region binding"/>
    <property type="evidence" value="ECO:0007669"/>
    <property type="project" value="TreeGrafter"/>
</dbReference>
<keyword evidence="4" id="KW-0238">DNA-binding</keyword>
<keyword evidence="2" id="KW-0902">Two-component regulatory system</keyword>
<evidence type="ECO:0000256" key="3">
    <source>
        <dbReference type="ARBA" id="ARBA00023015"/>
    </source>
</evidence>